<dbReference type="GO" id="GO:0005524">
    <property type="term" value="F:ATP binding"/>
    <property type="evidence" value="ECO:0007669"/>
    <property type="project" value="UniProtKB-KW"/>
</dbReference>
<sequence length="301" mass="32460">MRQHFRRRSPGDLVPTEGPVVPDGLWVKCPRCREMIYTREFERLLRVCPHCGHHTRLTARQRIAALADPGSFAEWDAHLAAADPLGFVAMGESYAAKAERTSATVGEREALISGRASIRGIPVALAVAEFGFLGASMGSVFGEKLARLVERAIELSLPVVTVSCSGGARMHEGVLSLMQMAKTTAAFARLAKERLPHVAILVDPCYGGVTASYATTADVILAEPGAMIGFAGPRVIEQITRQKLPDGFQSAEFLLEHGMIDAIVPRRELPDRVAQVLVLLQGSPLAATARERETTREGVVG</sequence>
<dbReference type="Gene3D" id="3.90.226.10">
    <property type="entry name" value="2-enoyl-CoA Hydratase, Chain A, domain 1"/>
    <property type="match status" value="1"/>
</dbReference>
<feature type="zinc finger region" description="C4-type" evidence="13">
    <location>
        <begin position="29"/>
        <end position="51"/>
    </location>
</feature>
<keyword evidence="11 13" id="KW-0275">Fatty acid biosynthesis</keyword>
<feature type="binding site" evidence="13">
    <location>
        <position position="48"/>
    </location>
    <ligand>
        <name>Zn(2+)</name>
        <dbReference type="ChEBI" id="CHEBI:29105"/>
    </ligand>
</feature>
<comment type="caution">
    <text evidence="15">The sequence shown here is derived from an EMBL/GenBank/DDBJ whole genome shotgun (WGS) entry which is preliminary data.</text>
</comment>
<keyword evidence="3 13" id="KW-0808">Transferase</keyword>
<keyword evidence="13" id="KW-0963">Cytoplasm</keyword>
<dbReference type="UniPathway" id="UPA00655">
    <property type="reaction ID" value="UER00711"/>
</dbReference>
<evidence type="ECO:0000256" key="1">
    <source>
        <dbReference type="ARBA" id="ARBA00004496"/>
    </source>
</evidence>
<accession>A0A831T6Y3</accession>
<comment type="pathway">
    <text evidence="13">Lipid metabolism; malonyl-CoA biosynthesis; malonyl-CoA from acetyl-CoA: step 1/1.</text>
</comment>
<evidence type="ECO:0000256" key="10">
    <source>
        <dbReference type="ARBA" id="ARBA00023098"/>
    </source>
</evidence>
<organism evidence="15">
    <name type="scientific">Thermorudis peleae</name>
    <dbReference type="NCBI Taxonomy" id="1382356"/>
    <lineage>
        <taxon>Bacteria</taxon>
        <taxon>Pseudomonadati</taxon>
        <taxon>Thermomicrobiota</taxon>
        <taxon>Thermomicrobia</taxon>
        <taxon>Thermomicrobia incertae sedis</taxon>
        <taxon>Thermorudis</taxon>
    </lineage>
</organism>
<evidence type="ECO:0000256" key="5">
    <source>
        <dbReference type="ARBA" id="ARBA00022741"/>
    </source>
</evidence>
<evidence type="ECO:0000256" key="9">
    <source>
        <dbReference type="ARBA" id="ARBA00022840"/>
    </source>
</evidence>
<dbReference type="InterPro" id="IPR034733">
    <property type="entry name" value="AcCoA_carboxyl_beta"/>
</dbReference>
<comment type="subcellular location">
    <subcellularLocation>
        <location evidence="1 13">Cytoplasm</location>
    </subcellularLocation>
</comment>
<keyword evidence="6 13" id="KW-0863">Zinc-finger</keyword>
<dbReference type="Pfam" id="PF17848">
    <property type="entry name" value="Zn_ribbon_ACC"/>
    <property type="match status" value="1"/>
</dbReference>
<protein>
    <recommendedName>
        <fullName evidence="13">Acetyl-coenzyme A carboxylase carboxyl transferase subunit beta</fullName>
        <shortName evidence="13">ACCase subunit beta</shortName>
        <shortName evidence="13">Acetyl-CoA carboxylase carboxyltransferase subunit beta</shortName>
        <ecNumber evidence="13">2.1.3.15</ecNumber>
    </recommendedName>
</protein>
<feature type="binding site" evidence="13">
    <location>
        <position position="32"/>
    </location>
    <ligand>
        <name>Zn(2+)</name>
        <dbReference type="ChEBI" id="CHEBI:29105"/>
    </ligand>
</feature>
<feature type="binding site" evidence="13">
    <location>
        <position position="51"/>
    </location>
    <ligand>
        <name>Zn(2+)</name>
        <dbReference type="ChEBI" id="CHEBI:29105"/>
    </ligand>
</feature>
<dbReference type="PROSITE" id="PS50980">
    <property type="entry name" value="COA_CT_NTER"/>
    <property type="match status" value="1"/>
</dbReference>
<dbReference type="InterPro" id="IPR029045">
    <property type="entry name" value="ClpP/crotonase-like_dom_sf"/>
</dbReference>
<gene>
    <name evidence="13" type="primary">accD</name>
    <name evidence="15" type="ORF">ENP34_01885</name>
</gene>
<comment type="similarity">
    <text evidence="13">Belongs to the AccD/PCCB family.</text>
</comment>
<evidence type="ECO:0000256" key="6">
    <source>
        <dbReference type="ARBA" id="ARBA00022771"/>
    </source>
</evidence>
<evidence type="ECO:0000256" key="11">
    <source>
        <dbReference type="ARBA" id="ARBA00023160"/>
    </source>
</evidence>
<evidence type="ECO:0000256" key="3">
    <source>
        <dbReference type="ARBA" id="ARBA00022679"/>
    </source>
</evidence>
<keyword evidence="4 13" id="KW-0479">Metal-binding</keyword>
<dbReference type="HAMAP" id="MF_01395">
    <property type="entry name" value="AcetylCoA_CT_beta"/>
    <property type="match status" value="1"/>
</dbReference>
<dbReference type="AlphaFoldDB" id="A0A831T6Y3"/>
<dbReference type="EMBL" id="DSIY01000041">
    <property type="protein sequence ID" value="HEG90187.1"/>
    <property type="molecule type" value="Genomic_DNA"/>
</dbReference>
<evidence type="ECO:0000256" key="12">
    <source>
        <dbReference type="ARBA" id="ARBA00025280"/>
    </source>
</evidence>
<comment type="cofactor">
    <cofactor evidence="13">
        <name>Zn(2+)</name>
        <dbReference type="ChEBI" id="CHEBI:29105"/>
    </cofactor>
    <text evidence="13">Binds 1 zinc ion per subunit.</text>
</comment>
<dbReference type="EC" id="2.1.3.15" evidence="13"/>
<dbReference type="InterPro" id="IPR000438">
    <property type="entry name" value="Acetyl_CoA_COase_Trfase_b_su"/>
</dbReference>
<evidence type="ECO:0000256" key="13">
    <source>
        <dbReference type="HAMAP-Rule" id="MF_01395"/>
    </source>
</evidence>
<dbReference type="GO" id="GO:0016743">
    <property type="term" value="F:carboxyl- or carbamoyltransferase activity"/>
    <property type="evidence" value="ECO:0007669"/>
    <property type="project" value="UniProtKB-UniRule"/>
</dbReference>
<dbReference type="Pfam" id="PF01039">
    <property type="entry name" value="Carboxyl_trans"/>
    <property type="match status" value="1"/>
</dbReference>
<dbReference type="GO" id="GO:0008270">
    <property type="term" value="F:zinc ion binding"/>
    <property type="evidence" value="ECO:0007669"/>
    <property type="project" value="UniProtKB-UniRule"/>
</dbReference>
<comment type="catalytic activity">
    <reaction evidence="13">
        <text>N(6)-carboxybiotinyl-L-lysyl-[protein] + acetyl-CoA = N(6)-biotinyl-L-lysyl-[protein] + malonyl-CoA</text>
        <dbReference type="Rhea" id="RHEA:54728"/>
        <dbReference type="Rhea" id="RHEA-COMP:10505"/>
        <dbReference type="Rhea" id="RHEA-COMP:10506"/>
        <dbReference type="ChEBI" id="CHEBI:57288"/>
        <dbReference type="ChEBI" id="CHEBI:57384"/>
        <dbReference type="ChEBI" id="CHEBI:83144"/>
        <dbReference type="ChEBI" id="CHEBI:83145"/>
        <dbReference type="EC" id="2.1.3.15"/>
    </reaction>
</comment>
<reference evidence="15" key="1">
    <citation type="journal article" date="2020" name="mSystems">
        <title>Genome- and Community-Level Interaction Insights into Carbon Utilization and Element Cycling Functions of Hydrothermarchaeota in Hydrothermal Sediment.</title>
        <authorList>
            <person name="Zhou Z."/>
            <person name="Liu Y."/>
            <person name="Xu W."/>
            <person name="Pan J."/>
            <person name="Luo Z.H."/>
            <person name="Li M."/>
        </authorList>
    </citation>
    <scope>NUCLEOTIDE SEQUENCE [LARGE SCALE GENOMIC DNA]</scope>
    <source>
        <strain evidence="15">SpSt-210</strain>
    </source>
</reference>
<name>A0A831T6Y3_9BACT</name>
<keyword evidence="8 13" id="KW-0862">Zinc</keyword>
<evidence type="ECO:0000256" key="4">
    <source>
        <dbReference type="ARBA" id="ARBA00022723"/>
    </source>
</evidence>
<proteinExistence type="inferred from homology"/>
<keyword evidence="7 13" id="KW-0276">Fatty acid metabolism</keyword>
<feature type="domain" description="CoA carboxyltransferase N-terminal" evidence="14">
    <location>
        <begin position="25"/>
        <end position="295"/>
    </location>
</feature>
<evidence type="ECO:0000256" key="8">
    <source>
        <dbReference type="ARBA" id="ARBA00022833"/>
    </source>
</evidence>
<dbReference type="GO" id="GO:0006633">
    <property type="term" value="P:fatty acid biosynthetic process"/>
    <property type="evidence" value="ECO:0007669"/>
    <property type="project" value="UniProtKB-KW"/>
</dbReference>
<dbReference type="InterPro" id="IPR011762">
    <property type="entry name" value="COA_CT_N"/>
</dbReference>
<dbReference type="GO" id="GO:0009317">
    <property type="term" value="C:acetyl-CoA carboxylase complex"/>
    <property type="evidence" value="ECO:0007669"/>
    <property type="project" value="InterPro"/>
</dbReference>
<dbReference type="NCBIfam" id="TIGR00515">
    <property type="entry name" value="accD"/>
    <property type="match status" value="1"/>
</dbReference>
<feature type="binding site" evidence="13">
    <location>
        <position position="29"/>
    </location>
    <ligand>
        <name>Zn(2+)</name>
        <dbReference type="ChEBI" id="CHEBI:29105"/>
    </ligand>
</feature>
<dbReference type="PANTHER" id="PTHR42995:SF5">
    <property type="entry name" value="ACETYL-COENZYME A CARBOXYLASE CARBOXYL TRANSFERASE SUBUNIT BETA, CHLOROPLASTIC"/>
    <property type="match status" value="1"/>
</dbReference>
<evidence type="ECO:0000259" key="14">
    <source>
        <dbReference type="PROSITE" id="PS50980"/>
    </source>
</evidence>
<dbReference type="GO" id="GO:2001295">
    <property type="term" value="P:malonyl-CoA biosynthetic process"/>
    <property type="evidence" value="ECO:0007669"/>
    <property type="project" value="UniProtKB-UniRule"/>
</dbReference>
<dbReference type="PANTHER" id="PTHR42995">
    <property type="entry name" value="ACETYL-COENZYME A CARBOXYLASE CARBOXYL TRANSFERASE SUBUNIT BETA, CHLOROPLASTIC"/>
    <property type="match status" value="1"/>
</dbReference>
<keyword evidence="2 13" id="KW-0444">Lipid biosynthesis</keyword>
<keyword evidence="10 13" id="KW-0443">Lipid metabolism</keyword>
<comment type="subunit">
    <text evidence="13">Acetyl-CoA carboxylase is a heterohexamer composed of biotin carboxyl carrier protein (AccB), biotin carboxylase (AccC) and two subunits each of ACCase subunit alpha (AccA) and ACCase subunit beta (AccD).</text>
</comment>
<evidence type="ECO:0000313" key="15">
    <source>
        <dbReference type="EMBL" id="HEG90187.1"/>
    </source>
</evidence>
<dbReference type="GO" id="GO:0003989">
    <property type="term" value="F:acetyl-CoA carboxylase activity"/>
    <property type="evidence" value="ECO:0007669"/>
    <property type="project" value="InterPro"/>
</dbReference>
<keyword evidence="5 13" id="KW-0547">Nucleotide-binding</keyword>
<evidence type="ECO:0000256" key="7">
    <source>
        <dbReference type="ARBA" id="ARBA00022832"/>
    </source>
</evidence>
<keyword evidence="15" id="KW-0436">Ligase</keyword>
<dbReference type="InterPro" id="IPR041010">
    <property type="entry name" value="Znf-ACC"/>
</dbReference>
<dbReference type="SUPFAM" id="SSF52096">
    <property type="entry name" value="ClpP/crotonase"/>
    <property type="match status" value="1"/>
</dbReference>
<comment type="function">
    <text evidence="12 13">Component of the acetyl coenzyme A carboxylase (ACC) complex. Biotin carboxylase (BC) catalyzes the carboxylation of biotin on its carrier protein (BCCP) and then the CO(2) group is transferred by the transcarboxylase to acetyl-CoA to form malonyl-CoA.</text>
</comment>
<evidence type="ECO:0000256" key="2">
    <source>
        <dbReference type="ARBA" id="ARBA00022516"/>
    </source>
</evidence>
<keyword evidence="9 13" id="KW-0067">ATP-binding</keyword>
<dbReference type="PRINTS" id="PR01070">
    <property type="entry name" value="ACCCTRFRASEB"/>
</dbReference>